<dbReference type="InterPro" id="IPR013830">
    <property type="entry name" value="SGNH_hydro"/>
</dbReference>
<reference evidence="3 4" key="1">
    <citation type="journal article" date="2010" name="Plant Cell">
        <title>The Chlorella variabilis NC64A genome reveals adaptation to photosymbiosis, coevolution with viruses, and cryptic sex.</title>
        <authorList>
            <person name="Blanc G."/>
            <person name="Duncan G."/>
            <person name="Agarkova I."/>
            <person name="Borodovsky M."/>
            <person name="Gurnon J."/>
            <person name="Kuo A."/>
            <person name="Lindquist E."/>
            <person name="Lucas S."/>
            <person name="Pangilinan J."/>
            <person name="Polle J."/>
            <person name="Salamov A."/>
            <person name="Terry A."/>
            <person name="Yamada T."/>
            <person name="Dunigan D.D."/>
            <person name="Grigoriev I.V."/>
            <person name="Claverie J.M."/>
            <person name="Van Etten J.L."/>
        </authorList>
    </citation>
    <scope>NUCLEOTIDE SEQUENCE [LARGE SCALE GENOMIC DNA]</scope>
    <source>
        <strain evidence="3 4">NC64A</strain>
    </source>
</reference>
<evidence type="ECO:0000313" key="3">
    <source>
        <dbReference type="EMBL" id="EFN56430.1"/>
    </source>
</evidence>
<dbReference type="SUPFAM" id="SSF52266">
    <property type="entry name" value="SGNH hydrolase"/>
    <property type="match status" value="1"/>
</dbReference>
<feature type="domain" description="SGNH hydrolase-type esterase" evidence="2">
    <location>
        <begin position="63"/>
        <end position="274"/>
    </location>
</feature>
<proteinExistence type="predicted"/>
<protein>
    <recommendedName>
        <fullName evidence="2">SGNH hydrolase-type esterase domain-containing protein</fullName>
    </recommendedName>
</protein>
<gene>
    <name evidence="3" type="ORF">CHLNCDRAFT_59657</name>
</gene>
<dbReference type="EMBL" id="GL433842">
    <property type="protein sequence ID" value="EFN56430.1"/>
    <property type="molecule type" value="Genomic_DNA"/>
</dbReference>
<dbReference type="eggNOG" id="ENOG502SCRA">
    <property type="taxonomic scope" value="Eukaryota"/>
</dbReference>
<keyword evidence="1" id="KW-0732">Signal</keyword>
<dbReference type="Gene3D" id="3.40.50.1110">
    <property type="entry name" value="SGNH hydrolase"/>
    <property type="match status" value="1"/>
</dbReference>
<dbReference type="PANTHER" id="PTHR30383:SF5">
    <property type="entry name" value="SGNH HYDROLASE-TYPE ESTERASE DOMAIN-CONTAINING PROTEIN"/>
    <property type="match status" value="1"/>
</dbReference>
<dbReference type="STRING" id="554065.E1ZCH2"/>
<dbReference type="InterPro" id="IPR051532">
    <property type="entry name" value="Ester_Hydrolysis_Enzymes"/>
</dbReference>
<dbReference type="OrthoDB" id="505607at2759"/>
<sequence length="288" mass="31772">MYLLFAAALAIAIAATQLQLSAAQREVPAPRNGNPDWRRCWSRQLRELKAAKKRGKGYQLLLYGDSLAEAWRGTDHCKPCDETIRTTCKGAPEVLQAYFGRRWRVGVAGIAGDQAANLIWRLQNGQLPTSSFQPRVAILFIGTNDLGAAAWGKSVRRAARALKSAVPGVAERVQQAAQLIRSEMPSTQVVVMALLPRSTNSGTGIPVQQNSHSWPSIYTNALQQVNARLRDYTRLDGKLHFLDCGERFLTPDRRAIDARLMPDALHPGPAGHRVLAKCMRGLVSKLMR</sequence>
<feature type="chain" id="PRO_5003155629" description="SGNH hydrolase-type esterase domain-containing protein" evidence="1">
    <location>
        <begin position="24"/>
        <end position="288"/>
    </location>
</feature>
<dbReference type="Proteomes" id="UP000008141">
    <property type="component" value="Unassembled WGS sequence"/>
</dbReference>
<keyword evidence="4" id="KW-1185">Reference proteome</keyword>
<evidence type="ECO:0000259" key="2">
    <source>
        <dbReference type="Pfam" id="PF13472"/>
    </source>
</evidence>
<accession>E1ZCH2</accession>
<dbReference type="Pfam" id="PF13472">
    <property type="entry name" value="Lipase_GDSL_2"/>
    <property type="match status" value="1"/>
</dbReference>
<dbReference type="RefSeq" id="XP_005848532.1">
    <property type="nucleotide sequence ID" value="XM_005848470.1"/>
</dbReference>
<evidence type="ECO:0000313" key="4">
    <source>
        <dbReference type="Proteomes" id="UP000008141"/>
    </source>
</evidence>
<name>E1ZCH2_CHLVA</name>
<organism evidence="4">
    <name type="scientific">Chlorella variabilis</name>
    <name type="common">Green alga</name>
    <dbReference type="NCBI Taxonomy" id="554065"/>
    <lineage>
        <taxon>Eukaryota</taxon>
        <taxon>Viridiplantae</taxon>
        <taxon>Chlorophyta</taxon>
        <taxon>core chlorophytes</taxon>
        <taxon>Trebouxiophyceae</taxon>
        <taxon>Chlorellales</taxon>
        <taxon>Chlorellaceae</taxon>
        <taxon>Chlorella clade</taxon>
        <taxon>Chlorella</taxon>
    </lineage>
</organism>
<dbReference type="InParanoid" id="E1ZCH2"/>
<dbReference type="GO" id="GO:0004622">
    <property type="term" value="F:phosphatidylcholine lysophospholipase activity"/>
    <property type="evidence" value="ECO:0007669"/>
    <property type="project" value="TreeGrafter"/>
</dbReference>
<dbReference type="InterPro" id="IPR036514">
    <property type="entry name" value="SGNH_hydro_sf"/>
</dbReference>
<feature type="signal peptide" evidence="1">
    <location>
        <begin position="1"/>
        <end position="23"/>
    </location>
</feature>
<dbReference type="KEGG" id="cvr:CHLNCDRAFT_59657"/>
<dbReference type="PANTHER" id="PTHR30383">
    <property type="entry name" value="THIOESTERASE 1/PROTEASE 1/LYSOPHOSPHOLIPASE L1"/>
    <property type="match status" value="1"/>
</dbReference>
<evidence type="ECO:0000256" key="1">
    <source>
        <dbReference type="SAM" id="SignalP"/>
    </source>
</evidence>
<dbReference type="AlphaFoldDB" id="E1ZCH2"/>
<dbReference type="GeneID" id="17355831"/>